<feature type="transmembrane region" description="Helical" evidence="4">
    <location>
        <begin position="140"/>
        <end position="165"/>
    </location>
</feature>
<proteinExistence type="predicted"/>
<evidence type="ECO:0000256" key="1">
    <source>
        <dbReference type="ARBA" id="ARBA00022692"/>
    </source>
</evidence>
<evidence type="ECO:0000256" key="2">
    <source>
        <dbReference type="ARBA" id="ARBA00022989"/>
    </source>
</evidence>
<feature type="transmembrane region" description="Helical" evidence="4">
    <location>
        <begin position="81"/>
        <end position="100"/>
    </location>
</feature>
<feature type="transmembrane region" description="Helical" evidence="4">
    <location>
        <begin position="211"/>
        <end position="238"/>
    </location>
</feature>
<feature type="transmembrane region" description="Helical" evidence="4">
    <location>
        <begin position="48"/>
        <end position="69"/>
    </location>
</feature>
<evidence type="ECO:0000256" key="4">
    <source>
        <dbReference type="SAM" id="Phobius"/>
    </source>
</evidence>
<dbReference type="KEGG" id="paqt:E8L99_15225"/>
<dbReference type="EMBL" id="CP039865">
    <property type="protein sequence ID" value="QCK87015.1"/>
    <property type="molecule type" value="Genomic_DNA"/>
</dbReference>
<feature type="transmembrane region" description="Helical" evidence="4">
    <location>
        <begin position="276"/>
        <end position="297"/>
    </location>
</feature>
<feature type="transmembrane region" description="Helical" evidence="4">
    <location>
        <begin position="106"/>
        <end position="128"/>
    </location>
</feature>
<feature type="transmembrane region" description="Helical" evidence="4">
    <location>
        <begin position="244"/>
        <end position="264"/>
    </location>
</feature>
<dbReference type="Gene3D" id="1.20.1250.20">
    <property type="entry name" value="MFS general substrate transporter like domains"/>
    <property type="match status" value="1"/>
</dbReference>
<keyword evidence="6" id="KW-1185">Reference proteome</keyword>
<evidence type="ECO:0000313" key="5">
    <source>
        <dbReference type="EMBL" id="QCK87015.1"/>
    </source>
</evidence>
<evidence type="ECO:0000313" key="6">
    <source>
        <dbReference type="Proteomes" id="UP000298588"/>
    </source>
</evidence>
<keyword evidence="1 4" id="KW-0812">Transmembrane</keyword>
<reference evidence="5 6" key="1">
    <citation type="submission" date="2019-04" db="EMBL/GenBank/DDBJ databases">
        <title>Phreatobacter aquaticus sp. nov.</title>
        <authorList>
            <person name="Choi A."/>
            <person name="Baek K."/>
        </authorList>
    </citation>
    <scope>NUCLEOTIDE SEQUENCE [LARGE SCALE GENOMIC DNA]</scope>
    <source>
        <strain evidence="5 6">NMCR1094</strain>
    </source>
</reference>
<keyword evidence="3 4" id="KW-0472">Membrane</keyword>
<feature type="transmembrane region" description="Helical" evidence="4">
    <location>
        <begin position="303"/>
        <end position="323"/>
    </location>
</feature>
<dbReference type="Proteomes" id="UP000298588">
    <property type="component" value="Chromosome"/>
</dbReference>
<dbReference type="SUPFAM" id="SSF103473">
    <property type="entry name" value="MFS general substrate transporter"/>
    <property type="match status" value="1"/>
</dbReference>
<organism evidence="5 6">
    <name type="scientific">Phreatobacter aquaticus</name>
    <dbReference type="NCBI Taxonomy" id="2570229"/>
    <lineage>
        <taxon>Bacteria</taxon>
        <taxon>Pseudomonadati</taxon>
        <taxon>Pseudomonadota</taxon>
        <taxon>Alphaproteobacteria</taxon>
        <taxon>Hyphomicrobiales</taxon>
        <taxon>Phreatobacteraceae</taxon>
        <taxon>Phreatobacter</taxon>
    </lineage>
</organism>
<dbReference type="OrthoDB" id="7200137at2"/>
<sequence>MFAPTDTPAPSLPRILFVLAVTQTLGWGVLSLLPVIGRDLAGDLSMALPSIFLGTSVMYVVTALAAPMLGQALIRAGARSVMMAGFATGAGGLTVLALATGPFGFFAGWLFLGLFSAASLTTSAYVYLNAVAGKRAKSMIGSLMLVTGLASSIFWPLTAFLSAQIGWRATVAIYAMSLVIVAVPLLQFGLPQAAAGTDASARAQADHQARAPGGAFGFIVAAIICNGFVTVGFEAVIIETLRAMGIGAAEAVAFGSVIGMLKVGGRLLDIAGGGRWDGLTTGVIAAIVMPLGIVLLLAGGGAYWSIGLFALLFGLGSGAFAVARATMPLVFFDTSSYALAMARIALPLNLIYAAAPPLLSALLTHGGSSAVLICALAFSLVALAFLAVLDRRRRLRNDEAM</sequence>
<feature type="transmembrane region" description="Helical" evidence="4">
    <location>
        <begin position="367"/>
        <end position="389"/>
    </location>
</feature>
<dbReference type="InterPro" id="IPR011701">
    <property type="entry name" value="MFS"/>
</dbReference>
<keyword evidence="2 4" id="KW-1133">Transmembrane helix</keyword>
<dbReference type="InterPro" id="IPR036259">
    <property type="entry name" value="MFS_trans_sf"/>
</dbReference>
<gene>
    <name evidence="5" type="ORF">E8L99_15225</name>
</gene>
<accession>A0A4D7QJ04</accession>
<evidence type="ECO:0000256" key="3">
    <source>
        <dbReference type="ARBA" id="ARBA00023136"/>
    </source>
</evidence>
<dbReference type="GO" id="GO:0022857">
    <property type="term" value="F:transmembrane transporter activity"/>
    <property type="evidence" value="ECO:0007669"/>
    <property type="project" value="InterPro"/>
</dbReference>
<feature type="transmembrane region" description="Helical" evidence="4">
    <location>
        <begin position="171"/>
        <end position="190"/>
    </location>
</feature>
<feature type="transmembrane region" description="Helical" evidence="4">
    <location>
        <begin position="12"/>
        <end position="36"/>
    </location>
</feature>
<dbReference type="Pfam" id="PF07690">
    <property type="entry name" value="MFS_1"/>
    <property type="match status" value="1"/>
</dbReference>
<name>A0A4D7QJ04_9HYPH</name>
<protein>
    <submittedName>
        <fullName evidence="5">MFS transporter</fullName>
    </submittedName>
</protein>
<dbReference type="AlphaFoldDB" id="A0A4D7QJ04"/>